<dbReference type="NCBIfam" id="TIGR02669">
    <property type="entry name" value="SpoIID_LytB"/>
    <property type="match status" value="1"/>
</dbReference>
<dbReference type="PANTHER" id="PTHR30032">
    <property type="entry name" value="N-ACETYLMURAMOYL-L-ALANINE AMIDASE-RELATED"/>
    <property type="match status" value="1"/>
</dbReference>
<evidence type="ECO:0000313" key="3">
    <source>
        <dbReference type="EMBL" id="MFD2212201.1"/>
    </source>
</evidence>
<evidence type="ECO:0000256" key="1">
    <source>
        <dbReference type="SAM" id="MobiDB-lite"/>
    </source>
</evidence>
<sequence>MNGIEVISEEVEHILTIKKGSILLTNQNEKMSFDDSFVLIPDVYDEEHVITVNNKKYLGAMEFMIEDGKYIRPINQIPIEDYLKGVVPFEVYPSWKLETLKAQALAARTYTMTHMDKDMDDTIQYQVYGGYEWFEQASKAVEETKGEIITFDNKPINAYYSASNGGVTENNKNVWGETARVYFPIKKDPYDPIQPWTLTLHKEQLFLKNIDASTLNWWDKLVEKDPSITESMKNRLKKQGYEGDIKILSISNLDISPDQNESNRAKKGSIKIEFLRRLIEGTILYEVVELNETAIDKIRPLIGGSSFKSYLIDSFEEHDRYYVIRGRGFGHGVGMSQWGASIMGDKGYTYRDIIDHYYPGTTIKKIDDIQKDEEKKGETSKSNEGNNGS</sequence>
<proteinExistence type="predicted"/>
<reference evidence="4" key="1">
    <citation type="journal article" date="2019" name="Int. J. Syst. Evol. Microbiol.">
        <title>The Global Catalogue of Microorganisms (GCM) 10K type strain sequencing project: providing services to taxonomists for standard genome sequencing and annotation.</title>
        <authorList>
            <consortium name="The Broad Institute Genomics Platform"/>
            <consortium name="The Broad Institute Genome Sequencing Center for Infectious Disease"/>
            <person name="Wu L."/>
            <person name="Ma J."/>
        </authorList>
    </citation>
    <scope>NUCLEOTIDE SEQUENCE [LARGE SCALE GENOMIC DNA]</scope>
    <source>
        <strain evidence="4">CGMCC 1.15474</strain>
    </source>
</reference>
<organism evidence="3 4">
    <name type="scientific">Metabacillus endolithicus</name>
    <dbReference type="NCBI Taxonomy" id="1535204"/>
    <lineage>
        <taxon>Bacteria</taxon>
        <taxon>Bacillati</taxon>
        <taxon>Bacillota</taxon>
        <taxon>Bacilli</taxon>
        <taxon>Bacillales</taxon>
        <taxon>Bacillaceae</taxon>
        <taxon>Metabacillus</taxon>
    </lineage>
</organism>
<feature type="compositionally biased region" description="Basic and acidic residues" evidence="1">
    <location>
        <begin position="369"/>
        <end position="381"/>
    </location>
</feature>
<dbReference type="PANTHER" id="PTHR30032:SF4">
    <property type="entry name" value="AMIDASE ENHANCER"/>
    <property type="match status" value="1"/>
</dbReference>
<dbReference type="EMBL" id="JBHUIK010000001">
    <property type="protein sequence ID" value="MFD2212201.1"/>
    <property type="molecule type" value="Genomic_DNA"/>
</dbReference>
<comment type="caution">
    <text evidence="3">The sequence shown here is derived from an EMBL/GenBank/DDBJ whole genome shotgun (WGS) entry which is preliminary data.</text>
</comment>
<accession>A0ABW5BTL0</accession>
<dbReference type="InterPro" id="IPR051922">
    <property type="entry name" value="Bact_Sporulation_Assoc"/>
</dbReference>
<dbReference type="Proteomes" id="UP001597318">
    <property type="component" value="Unassembled WGS sequence"/>
</dbReference>
<dbReference type="Pfam" id="PF08486">
    <property type="entry name" value="SpoIID"/>
    <property type="match status" value="1"/>
</dbReference>
<protein>
    <submittedName>
        <fullName evidence="3">SpoIID/LytB domain-containing protein</fullName>
    </submittedName>
</protein>
<feature type="domain" description="Sporulation stage II protein D amidase enhancer LytB N-terminal" evidence="2">
    <location>
        <begin position="70"/>
        <end position="151"/>
    </location>
</feature>
<gene>
    <name evidence="3" type="ORF">ACFSKK_00585</name>
</gene>
<evidence type="ECO:0000313" key="4">
    <source>
        <dbReference type="Proteomes" id="UP001597318"/>
    </source>
</evidence>
<dbReference type="InterPro" id="IPR013486">
    <property type="entry name" value="SpoIID/LytB"/>
</dbReference>
<feature type="region of interest" description="Disordered" evidence="1">
    <location>
        <begin position="369"/>
        <end position="389"/>
    </location>
</feature>
<evidence type="ECO:0000259" key="2">
    <source>
        <dbReference type="Pfam" id="PF08486"/>
    </source>
</evidence>
<name>A0ABW5BTL0_9BACI</name>
<dbReference type="InterPro" id="IPR013693">
    <property type="entry name" value="SpoIID/LytB_N"/>
</dbReference>
<keyword evidence="4" id="KW-1185">Reference proteome</keyword>